<dbReference type="OrthoDB" id="9759709at2"/>
<accession>K6DEL3</accession>
<keyword evidence="2" id="KW-1185">Reference proteome</keyword>
<dbReference type="RefSeq" id="WP_007086056.1">
    <property type="nucleotide sequence ID" value="NZ_AJLS01000115.1"/>
</dbReference>
<dbReference type="Proteomes" id="UP000006316">
    <property type="component" value="Unassembled WGS sequence"/>
</dbReference>
<protein>
    <recommendedName>
        <fullName evidence="3">Glycosyl hydrolase family 32 N-terminal domain-containing protein</fullName>
    </recommendedName>
</protein>
<sequence length="479" mass="55876">MHKTTKYLFLDSGIINGHYCENSQLHVQAIQKDQVHNPLFKEGFFADNPKEWEVRYDNAYPNVFFDPFENIYRCYYTLFLKDDDSSQTPLEERPGKQYKPSSTRVTGFCYAYSEDGINWVKPTLGLVEFKGSKENNIIFRNAHGSCVYLDKEEIDTDKRYKLLTKIDYSHENSYMAIAYSSDGVHFTDPIPWPKFNPQADTYNYFFRDPVTKRFVLITRIWKNGLRIPAKSESEDFIHWSEPTEITRGHGFDSQIYSMPIFRYENIYLGLPSMYKEGDRLDENFDTVDVKLNFSVDMDHWEYVTQNESFIPRGEGKYPTGEFDCGCIFASVPVEIDDKLYFYYMGGNGQHTNYRETSFARGFIEKDKFAYYSQKNPDCQSIIYTAGFSFFGNELTLLADLEEGGCIRYEIVNRATLKAVEGFSANECEPITLSGWQDIKFKEKEITDVGNGTYSLRFIFEKAKLYALDGFLNVIKRKYN</sequence>
<reference evidence="1 2" key="1">
    <citation type="journal article" date="2012" name="Front. Microbiol.">
        <title>Redundancy and modularity in membrane-associated dissimilatory nitrate reduction in Bacillus.</title>
        <authorList>
            <person name="Heylen K."/>
            <person name="Keltjens J."/>
        </authorList>
    </citation>
    <scope>NUCLEOTIDE SEQUENCE [LARGE SCALE GENOMIC DNA]</scope>
    <source>
        <strain evidence="2">LMG 21833T</strain>
    </source>
</reference>
<dbReference type="STRING" id="1117379.BABA_15302"/>
<dbReference type="PATRIC" id="fig|1117379.3.peg.3165"/>
<proteinExistence type="predicted"/>
<name>K6DEL3_9BACI</name>
<comment type="caution">
    <text evidence="1">The sequence shown here is derived from an EMBL/GenBank/DDBJ whole genome shotgun (WGS) entry which is preliminary data.</text>
</comment>
<organism evidence="1 2">
    <name type="scientific">Neobacillus bataviensis LMG 21833</name>
    <dbReference type="NCBI Taxonomy" id="1117379"/>
    <lineage>
        <taxon>Bacteria</taxon>
        <taxon>Bacillati</taxon>
        <taxon>Bacillota</taxon>
        <taxon>Bacilli</taxon>
        <taxon>Bacillales</taxon>
        <taxon>Bacillaceae</taxon>
        <taxon>Neobacillus</taxon>
    </lineage>
</organism>
<dbReference type="AlphaFoldDB" id="K6DEL3"/>
<gene>
    <name evidence="1" type="ORF">BABA_15302</name>
</gene>
<dbReference type="InterPro" id="IPR023296">
    <property type="entry name" value="Glyco_hydro_beta-prop_sf"/>
</dbReference>
<dbReference type="EMBL" id="AJLS01000115">
    <property type="protein sequence ID" value="EKN66488.1"/>
    <property type="molecule type" value="Genomic_DNA"/>
</dbReference>
<dbReference type="Gene3D" id="2.115.10.20">
    <property type="entry name" value="Glycosyl hydrolase domain, family 43"/>
    <property type="match status" value="2"/>
</dbReference>
<dbReference type="eggNOG" id="COG1621">
    <property type="taxonomic scope" value="Bacteria"/>
</dbReference>
<evidence type="ECO:0000313" key="2">
    <source>
        <dbReference type="Proteomes" id="UP000006316"/>
    </source>
</evidence>
<evidence type="ECO:0008006" key="3">
    <source>
        <dbReference type="Google" id="ProtNLM"/>
    </source>
</evidence>
<dbReference type="SUPFAM" id="SSF75005">
    <property type="entry name" value="Arabinanase/levansucrase/invertase"/>
    <property type="match status" value="1"/>
</dbReference>
<evidence type="ECO:0000313" key="1">
    <source>
        <dbReference type="EMBL" id="EKN66488.1"/>
    </source>
</evidence>